<evidence type="ECO:0000313" key="2">
    <source>
        <dbReference type="EMBL" id="VDK70304.1"/>
    </source>
</evidence>
<evidence type="ECO:0000256" key="1">
    <source>
        <dbReference type="SAM" id="Coils"/>
    </source>
</evidence>
<name>A0A3P6TWA7_ANISI</name>
<keyword evidence="3" id="KW-1185">Reference proteome</keyword>
<dbReference type="EMBL" id="UYRR01037421">
    <property type="protein sequence ID" value="VDK70304.1"/>
    <property type="molecule type" value="Genomic_DNA"/>
</dbReference>
<dbReference type="OrthoDB" id="524326at2759"/>
<dbReference type="Proteomes" id="UP000267096">
    <property type="component" value="Unassembled WGS sequence"/>
</dbReference>
<dbReference type="AlphaFoldDB" id="A0A3P6TWA7"/>
<keyword evidence="1" id="KW-0175">Coiled coil</keyword>
<sequence length="253" mass="28908">MELSGSKELDELEEEVRRLVSERRHADEAIVQLEADMTVKNSEIKNLQIELNTLENTVVQLERQKVEAEKRLKQLDNQINELECIGRELKVKIGEENSRLMNLRNENTLAKENAVKENAEMTKAKEQLRVLEEQEKQLNATLLQRNNVIENSAIQLTKLESEQTASENEIQRVEKENEKLLNIKNRLNYLIETSDIDGIIREQSDLMAFAPVGAGQSGSYGQFGQNEAKMTNASPFDTQIDPFADVQHSGRFI</sequence>
<gene>
    <name evidence="2" type="ORF">ASIM_LOCUS19532</name>
</gene>
<accession>A0A3P6TWA7</accession>
<evidence type="ECO:0000313" key="3">
    <source>
        <dbReference type="Proteomes" id="UP000267096"/>
    </source>
</evidence>
<organism evidence="2 3">
    <name type="scientific">Anisakis simplex</name>
    <name type="common">Herring worm</name>
    <dbReference type="NCBI Taxonomy" id="6269"/>
    <lineage>
        <taxon>Eukaryota</taxon>
        <taxon>Metazoa</taxon>
        <taxon>Ecdysozoa</taxon>
        <taxon>Nematoda</taxon>
        <taxon>Chromadorea</taxon>
        <taxon>Rhabditida</taxon>
        <taxon>Spirurina</taxon>
        <taxon>Ascaridomorpha</taxon>
        <taxon>Ascaridoidea</taxon>
        <taxon>Anisakidae</taxon>
        <taxon>Anisakis</taxon>
        <taxon>Anisakis simplex complex</taxon>
    </lineage>
</organism>
<feature type="coiled-coil region" evidence="1">
    <location>
        <begin position="9"/>
        <end position="190"/>
    </location>
</feature>
<reference evidence="2 3" key="1">
    <citation type="submission" date="2018-11" db="EMBL/GenBank/DDBJ databases">
        <authorList>
            <consortium name="Pathogen Informatics"/>
        </authorList>
    </citation>
    <scope>NUCLEOTIDE SEQUENCE [LARGE SCALE GENOMIC DNA]</scope>
</reference>
<proteinExistence type="predicted"/>
<protein>
    <submittedName>
        <fullName evidence="2">Uncharacterized protein</fullName>
    </submittedName>
</protein>